<dbReference type="Gene3D" id="3.20.20.70">
    <property type="entry name" value="Aldolase class I"/>
    <property type="match status" value="1"/>
</dbReference>
<dbReference type="GeneID" id="10040642"/>
<dbReference type="PATRIC" id="fig|391623.17.peg.324"/>
<dbReference type="OrthoDB" id="92107at2157"/>
<keyword evidence="3" id="KW-1185">Reference proteome</keyword>
<dbReference type="HOGENOM" id="CLU_067038_1_0_2"/>
<evidence type="ECO:0000259" key="1">
    <source>
        <dbReference type="Pfam" id="PF03537"/>
    </source>
</evidence>
<dbReference type="eggNOG" id="arCOG07957">
    <property type="taxonomic scope" value="Archaea"/>
</dbReference>
<dbReference type="AlphaFoldDB" id="F0LIM7"/>
<reference evidence="2 3" key="1">
    <citation type="journal article" date="2011" name="J. Bacteriol.">
        <title>Complete genome sequence of the hyperthermophilic, piezophilic, heterotrophic, and carboxydotrophic archaeon Thermococcus barophilus MP.</title>
        <authorList>
            <person name="Vannier P."/>
            <person name="Marteinsson V.T."/>
            <person name="Fridjonsson O.H."/>
            <person name="Oger P."/>
            <person name="Jebbar M."/>
        </authorList>
    </citation>
    <scope>NUCLEOTIDE SEQUENCE [LARGE SCALE GENOMIC DNA]</scope>
    <source>
        <strain evidence="3">DSM 11836 / MP</strain>
    </source>
</reference>
<dbReference type="RefSeq" id="WP_013466599.1">
    <property type="nucleotide sequence ID" value="NC_014804.1"/>
</dbReference>
<proteinExistence type="predicted"/>
<accession>F0LIM7</accession>
<protein>
    <recommendedName>
        <fullName evidence="1">Glycoside-hydrolase family GH114 TIM-barrel domain-containing protein</fullName>
    </recommendedName>
</protein>
<name>F0LIM7_THEBM</name>
<sequence length="313" mass="35996">MKRYLTFMTFAFISLQTLVYASFAVYYGDVSPTNIDELSKFNLLILSPLVEENYIKELKSKNIIVVGYLSLATIGGWEPWAGEVPDSVIIGHWETWNERETDFSSPQWRDIVLNKAVPYILSKGFDGVFLDNLDYVDKYPEKREAMVELIKAIREKYPDIVIVANRGFSIAEEITPYVDYILFEDFITYYDFNGNKYKIYQDADLQWVLAQAEMLKKLKAKVLALSYADLDNEKQVEEFSKIVCKYAGEYGFEVYMADITLQRIGLNPCENFTKSQVPSSEAKIGEENKNICGSGAILLVIFLPRSLRELILR</sequence>
<dbReference type="Proteomes" id="UP000007478">
    <property type="component" value="Chromosome"/>
</dbReference>
<dbReference type="InterPro" id="IPR017853">
    <property type="entry name" value="GH"/>
</dbReference>
<dbReference type="KEGG" id="tba:TERMP_00324"/>
<feature type="domain" description="Glycoside-hydrolase family GH114 TIM-barrel" evidence="1">
    <location>
        <begin position="52"/>
        <end position="262"/>
    </location>
</feature>
<evidence type="ECO:0000313" key="3">
    <source>
        <dbReference type="Proteomes" id="UP000007478"/>
    </source>
</evidence>
<dbReference type="Pfam" id="PF03537">
    <property type="entry name" value="Glyco_hydro_114"/>
    <property type="match status" value="1"/>
</dbReference>
<dbReference type="SUPFAM" id="SSF51445">
    <property type="entry name" value="(Trans)glycosidases"/>
    <property type="match status" value="1"/>
</dbReference>
<dbReference type="InterPro" id="IPR004352">
    <property type="entry name" value="GH114_TIM-barrel"/>
</dbReference>
<evidence type="ECO:0000313" key="2">
    <source>
        <dbReference type="EMBL" id="ADT83301.1"/>
    </source>
</evidence>
<dbReference type="PANTHER" id="PTHR35882:SF2">
    <property type="entry name" value="PELA"/>
    <property type="match status" value="1"/>
</dbReference>
<organism evidence="2 3">
    <name type="scientific">Thermococcus barophilus (strain DSM 11836 / MP)</name>
    <dbReference type="NCBI Taxonomy" id="391623"/>
    <lineage>
        <taxon>Archaea</taxon>
        <taxon>Methanobacteriati</taxon>
        <taxon>Methanobacteriota</taxon>
        <taxon>Thermococci</taxon>
        <taxon>Thermococcales</taxon>
        <taxon>Thermococcaceae</taxon>
        <taxon>Thermococcus</taxon>
    </lineage>
</organism>
<gene>
    <name evidence="2" type="ordered locus">TERMP_00324</name>
</gene>
<dbReference type="InterPro" id="IPR013785">
    <property type="entry name" value="Aldolase_TIM"/>
</dbReference>
<dbReference type="PANTHER" id="PTHR35882">
    <property type="entry name" value="PELA"/>
    <property type="match status" value="1"/>
</dbReference>
<dbReference type="EMBL" id="CP002372">
    <property type="protein sequence ID" value="ADT83301.1"/>
    <property type="molecule type" value="Genomic_DNA"/>
</dbReference>